<comment type="caution">
    <text evidence="2">The sequence shown here is derived from an EMBL/GenBank/DDBJ whole genome shotgun (WGS) entry which is preliminary data.</text>
</comment>
<evidence type="ECO:0000256" key="1">
    <source>
        <dbReference type="SAM" id="Phobius"/>
    </source>
</evidence>
<feature type="transmembrane region" description="Helical" evidence="1">
    <location>
        <begin position="57"/>
        <end position="77"/>
    </location>
</feature>
<evidence type="ECO:0000313" key="3">
    <source>
        <dbReference type="Proteomes" id="UP000769484"/>
    </source>
</evidence>
<organism evidence="2 3">
    <name type="scientific">Rothia dentocariosa</name>
    <dbReference type="NCBI Taxonomy" id="2047"/>
    <lineage>
        <taxon>Bacteria</taxon>
        <taxon>Bacillati</taxon>
        <taxon>Actinomycetota</taxon>
        <taxon>Actinomycetes</taxon>
        <taxon>Micrococcales</taxon>
        <taxon>Micrococcaceae</taxon>
        <taxon>Rothia</taxon>
    </lineage>
</organism>
<dbReference type="AlphaFoldDB" id="A0A930KHF0"/>
<feature type="transmembrane region" description="Helical" evidence="1">
    <location>
        <begin position="83"/>
        <end position="101"/>
    </location>
</feature>
<keyword evidence="1" id="KW-1133">Transmembrane helix</keyword>
<evidence type="ECO:0000313" key="2">
    <source>
        <dbReference type="EMBL" id="MBF1650798.1"/>
    </source>
</evidence>
<name>A0A930KHF0_9MICC</name>
<dbReference type="EMBL" id="JABZXJ010000122">
    <property type="protein sequence ID" value="MBF1650798.1"/>
    <property type="molecule type" value="Genomic_DNA"/>
</dbReference>
<proteinExistence type="predicted"/>
<dbReference type="Proteomes" id="UP000769484">
    <property type="component" value="Unassembled WGS sequence"/>
</dbReference>
<keyword evidence="1" id="KW-0472">Membrane</keyword>
<protein>
    <recommendedName>
        <fullName evidence="4">DUF4190 domain-containing protein</fullName>
    </recommendedName>
</protein>
<feature type="transmembrane region" description="Helical" evidence="1">
    <location>
        <begin position="113"/>
        <end position="134"/>
    </location>
</feature>
<evidence type="ECO:0008006" key="4">
    <source>
        <dbReference type="Google" id="ProtNLM"/>
    </source>
</evidence>
<gene>
    <name evidence="2" type="ORF">HXO56_12125</name>
</gene>
<sequence length="140" mass="15243">MSQLPQNNEAFDNNSEYNMLNQTNGSWQPYAGVLGNQLLPGKKVSPGFSKRRDGQNAASLSLFFGALSLLCIPLLTWVWAPDFTVISLILGILGIWQGRVAKRHGVPALAGRILSWAGVGIVLALYLFVILFLISLSQSL</sequence>
<accession>A0A930KHF0</accession>
<keyword evidence="1" id="KW-0812">Transmembrane</keyword>
<reference evidence="2" key="1">
    <citation type="submission" date="2020-04" db="EMBL/GenBank/DDBJ databases">
        <title>Deep metagenomics examines the oral microbiome during advanced dental caries in children, revealing novel taxa and co-occurrences with host molecules.</title>
        <authorList>
            <person name="Baker J.L."/>
            <person name="Morton J.T."/>
            <person name="Dinis M."/>
            <person name="Alvarez R."/>
            <person name="Tran N.C."/>
            <person name="Knight R."/>
            <person name="Edlund A."/>
        </authorList>
    </citation>
    <scope>NUCLEOTIDE SEQUENCE</scope>
    <source>
        <strain evidence="2">JCVI_47_bin.4</strain>
    </source>
</reference>